<dbReference type="GO" id="GO:0003723">
    <property type="term" value="F:RNA binding"/>
    <property type="evidence" value="ECO:0007669"/>
    <property type="project" value="InterPro"/>
</dbReference>
<dbReference type="GO" id="GO:0016788">
    <property type="term" value="F:hydrolase activity, acting on ester bonds"/>
    <property type="evidence" value="ECO:0007669"/>
    <property type="project" value="InterPro"/>
</dbReference>
<evidence type="ECO:0000259" key="1">
    <source>
        <dbReference type="Pfam" id="PF08845"/>
    </source>
</evidence>
<evidence type="ECO:0000313" key="3">
    <source>
        <dbReference type="Proteomes" id="UP000196355"/>
    </source>
</evidence>
<feature type="domain" description="Toxin SymE-like" evidence="1">
    <location>
        <begin position="29"/>
        <end position="65"/>
    </location>
</feature>
<dbReference type="EMBL" id="MVAG01000114">
    <property type="protein sequence ID" value="OVE57518.1"/>
    <property type="molecule type" value="Genomic_DNA"/>
</dbReference>
<dbReference type="AlphaFoldDB" id="A0A202C1A3"/>
<dbReference type="GO" id="GO:0016070">
    <property type="term" value="P:RNA metabolic process"/>
    <property type="evidence" value="ECO:0007669"/>
    <property type="project" value="InterPro"/>
</dbReference>
<dbReference type="Pfam" id="PF08845">
    <property type="entry name" value="SymE_toxin"/>
    <property type="match status" value="1"/>
</dbReference>
<comment type="caution">
    <text evidence="2">The sequence shown here is derived from an EMBL/GenBank/DDBJ whole genome shotgun (WGS) entry which is preliminary data.</text>
</comment>
<dbReference type="RefSeq" id="WP_087709208.1">
    <property type="nucleotide sequence ID" value="NZ_MVAG01000114.1"/>
</dbReference>
<sequence>MKEEKKFQKSGIRQLKVHQKYILRPYHRYVVFPEIRLCGKWLQETGFNCGQSVLVCHKKNKIIITLNKKMNSDR</sequence>
<dbReference type="Proteomes" id="UP000196355">
    <property type="component" value="Unassembled WGS sequence"/>
</dbReference>
<reference evidence="3" key="1">
    <citation type="submission" date="2017-02" db="EMBL/GenBank/DDBJ databases">
        <authorList>
            <person name="Tetz G."/>
            <person name="Tetz V."/>
        </authorList>
    </citation>
    <scope>NUCLEOTIDE SEQUENCE [LARGE SCALE GENOMIC DNA]</scope>
    <source>
        <strain evidence="3">VT16-26</strain>
    </source>
</reference>
<organism evidence="2 3">
    <name type="scientific">Chryseobacterium mucoviscidosis</name>
    <dbReference type="NCBI Taxonomy" id="1945581"/>
    <lineage>
        <taxon>Bacteria</taxon>
        <taxon>Pseudomonadati</taxon>
        <taxon>Bacteroidota</taxon>
        <taxon>Flavobacteriia</taxon>
        <taxon>Flavobacteriales</taxon>
        <taxon>Weeksellaceae</taxon>
        <taxon>Chryseobacterium group</taxon>
        <taxon>Chryseobacterium</taxon>
    </lineage>
</organism>
<protein>
    <recommendedName>
        <fullName evidence="1">Toxin SymE-like domain-containing protein</fullName>
    </recommendedName>
</protein>
<keyword evidence="3" id="KW-1185">Reference proteome</keyword>
<gene>
    <name evidence="2" type="ORF">B0E34_10190</name>
</gene>
<name>A0A202C1A3_9FLAO</name>
<dbReference type="GO" id="GO:0005737">
    <property type="term" value="C:cytoplasm"/>
    <property type="evidence" value="ECO:0007669"/>
    <property type="project" value="InterPro"/>
</dbReference>
<dbReference type="InterPro" id="IPR014944">
    <property type="entry name" value="Toxin_SymE-like"/>
</dbReference>
<proteinExistence type="predicted"/>
<evidence type="ECO:0000313" key="2">
    <source>
        <dbReference type="EMBL" id="OVE57518.1"/>
    </source>
</evidence>
<accession>A0A202C1A3</accession>